<dbReference type="InterPro" id="IPR002307">
    <property type="entry name" value="Tyr-tRNA-ligase"/>
</dbReference>
<dbReference type="InterPro" id="IPR024107">
    <property type="entry name" value="Tyr-tRNA-ligase_bac_1"/>
</dbReference>
<comment type="subunit">
    <text evidence="8">Homodimer.</text>
</comment>
<dbReference type="CDD" id="cd00165">
    <property type="entry name" value="S4"/>
    <property type="match status" value="1"/>
</dbReference>
<dbReference type="PROSITE" id="PS50889">
    <property type="entry name" value="S4"/>
    <property type="match status" value="1"/>
</dbReference>
<dbReference type="Gene3D" id="3.40.50.620">
    <property type="entry name" value="HUPs"/>
    <property type="match status" value="2"/>
</dbReference>
<protein>
    <recommendedName>
        <fullName evidence="8">Tyrosine--tRNA ligase</fullName>
        <ecNumber evidence="8">6.1.1.1</ecNumber>
    </recommendedName>
    <alternativeName>
        <fullName evidence="8">Tyrosyl-tRNA synthetase</fullName>
        <shortName evidence="8">TyrRS</shortName>
    </alternativeName>
</protein>
<evidence type="ECO:0000256" key="8">
    <source>
        <dbReference type="HAMAP-Rule" id="MF_02006"/>
    </source>
</evidence>
<dbReference type="Pfam" id="PF00579">
    <property type="entry name" value="tRNA-synt_1b"/>
    <property type="match status" value="2"/>
</dbReference>
<dbReference type="Proteomes" id="UP001473424">
    <property type="component" value="Chromosome"/>
</dbReference>
<dbReference type="SUPFAM" id="SSF52374">
    <property type="entry name" value="Nucleotidylyl transferase"/>
    <property type="match status" value="1"/>
</dbReference>
<feature type="binding site" evidence="8">
    <location>
        <position position="353"/>
    </location>
    <ligand>
        <name>ATP</name>
        <dbReference type="ChEBI" id="CHEBI:30616"/>
    </ligand>
</feature>
<dbReference type="InterPro" id="IPR036986">
    <property type="entry name" value="S4_RNA-bd_sf"/>
</dbReference>
<feature type="binding site" evidence="8">
    <location>
        <position position="292"/>
    </location>
    <ligand>
        <name>L-tyrosine</name>
        <dbReference type="ChEBI" id="CHEBI:58315"/>
    </ligand>
</feature>
<dbReference type="EC" id="6.1.1.1" evidence="8"/>
<evidence type="ECO:0000313" key="11">
    <source>
        <dbReference type="EMBL" id="BET38299.1"/>
    </source>
</evidence>
<dbReference type="InterPro" id="IPR024088">
    <property type="entry name" value="Tyr-tRNA-ligase_bac-type"/>
</dbReference>
<dbReference type="PANTHER" id="PTHR11766">
    <property type="entry name" value="TYROSYL-TRNA SYNTHETASE"/>
    <property type="match status" value="1"/>
</dbReference>
<feature type="short sequence motif" description="'KMSKS' region" evidence="8">
    <location>
        <begin position="350"/>
        <end position="354"/>
    </location>
</feature>
<feature type="binding site" evidence="8">
    <location>
        <position position="39"/>
    </location>
    <ligand>
        <name>L-tyrosine</name>
        <dbReference type="ChEBI" id="CHEBI:58315"/>
    </ligand>
</feature>
<dbReference type="InterPro" id="IPR014729">
    <property type="entry name" value="Rossmann-like_a/b/a_fold"/>
</dbReference>
<comment type="function">
    <text evidence="8">Catalyzes the attachment of tyrosine to tRNA(Tyr) in a two-step reaction: tyrosine is first activated by ATP to form Tyr-AMP and then transferred to the acceptor end of tRNA(Tyr).</text>
</comment>
<reference evidence="12" key="1">
    <citation type="journal article" date="2024" name="FEMS Microbiol. Lett.">
        <title>Genomic insights into Spiroplasma endosymbionts that induce male-killing and protective phenotypes in the pea aphid.</title>
        <authorList>
            <person name="Arai H."/>
            <person name="Legeai F."/>
            <person name="Kageyama D."/>
            <person name="Sugio A."/>
            <person name="Simon J.C."/>
        </authorList>
    </citation>
    <scope>NUCLEOTIDE SEQUENCE [LARGE SCALE GENOMIC DNA]</scope>
    <source>
        <strain evidence="12">sAp269</strain>
    </source>
</reference>
<dbReference type="NCBIfam" id="TIGR00234">
    <property type="entry name" value="tyrS"/>
    <property type="match status" value="1"/>
</dbReference>
<evidence type="ECO:0000256" key="2">
    <source>
        <dbReference type="ARBA" id="ARBA00022741"/>
    </source>
</evidence>
<keyword evidence="3 8" id="KW-0067">ATP-binding</keyword>
<dbReference type="SUPFAM" id="SSF55174">
    <property type="entry name" value="Alpha-L RNA-binding motif"/>
    <property type="match status" value="1"/>
</dbReference>
<evidence type="ECO:0000256" key="6">
    <source>
        <dbReference type="ARBA" id="ARBA00023146"/>
    </source>
</evidence>
<dbReference type="Gene3D" id="1.10.240.10">
    <property type="entry name" value="Tyrosyl-Transfer RNA Synthetase"/>
    <property type="match status" value="1"/>
</dbReference>
<evidence type="ECO:0000259" key="10">
    <source>
        <dbReference type="SMART" id="SM00363"/>
    </source>
</evidence>
<keyword evidence="4 9" id="KW-0694">RNA-binding</keyword>
<keyword evidence="6 8" id="KW-0030">Aminoacyl-tRNA synthetase</keyword>
<evidence type="ECO:0000256" key="9">
    <source>
        <dbReference type="PROSITE-ProRule" id="PRU00182"/>
    </source>
</evidence>
<keyword evidence="1 8" id="KW-0436">Ligase</keyword>
<feature type="domain" description="RNA-binding S4" evidence="10">
    <location>
        <begin position="472"/>
        <end position="529"/>
    </location>
</feature>
<evidence type="ECO:0000313" key="12">
    <source>
        <dbReference type="Proteomes" id="UP001473424"/>
    </source>
</evidence>
<dbReference type="HAMAP" id="MF_02006">
    <property type="entry name" value="Tyr_tRNA_synth_type1"/>
    <property type="match status" value="1"/>
</dbReference>
<feature type="binding site" evidence="8">
    <location>
        <position position="288"/>
    </location>
    <ligand>
        <name>L-tyrosine</name>
        <dbReference type="ChEBI" id="CHEBI:58315"/>
    </ligand>
</feature>
<dbReference type="InterPro" id="IPR054608">
    <property type="entry name" value="SYY-like_C"/>
</dbReference>
<dbReference type="PANTHER" id="PTHR11766:SF0">
    <property type="entry name" value="TYROSINE--TRNA LIGASE, MITOCHONDRIAL"/>
    <property type="match status" value="1"/>
</dbReference>
<keyword evidence="12" id="KW-1185">Reference proteome</keyword>
<evidence type="ECO:0000256" key="4">
    <source>
        <dbReference type="ARBA" id="ARBA00022884"/>
    </source>
</evidence>
<evidence type="ECO:0000256" key="1">
    <source>
        <dbReference type="ARBA" id="ARBA00022598"/>
    </source>
</evidence>
<dbReference type="Pfam" id="PF22421">
    <property type="entry name" value="SYY_C-terminal"/>
    <property type="match status" value="1"/>
</dbReference>
<comment type="catalytic activity">
    <reaction evidence="7 8">
        <text>tRNA(Tyr) + L-tyrosine + ATP = L-tyrosyl-tRNA(Tyr) + AMP + diphosphate + H(+)</text>
        <dbReference type="Rhea" id="RHEA:10220"/>
        <dbReference type="Rhea" id="RHEA-COMP:9706"/>
        <dbReference type="Rhea" id="RHEA-COMP:9707"/>
        <dbReference type="ChEBI" id="CHEBI:15378"/>
        <dbReference type="ChEBI" id="CHEBI:30616"/>
        <dbReference type="ChEBI" id="CHEBI:33019"/>
        <dbReference type="ChEBI" id="CHEBI:58315"/>
        <dbReference type="ChEBI" id="CHEBI:78442"/>
        <dbReference type="ChEBI" id="CHEBI:78536"/>
        <dbReference type="ChEBI" id="CHEBI:456215"/>
        <dbReference type="EC" id="6.1.1.1"/>
    </reaction>
</comment>
<organism evidence="11 12">
    <name type="scientific">Spiroplasma ixodetis</name>
    <dbReference type="NCBI Taxonomy" id="2141"/>
    <lineage>
        <taxon>Bacteria</taxon>
        <taxon>Bacillati</taxon>
        <taxon>Mycoplasmatota</taxon>
        <taxon>Mollicutes</taxon>
        <taxon>Entomoplasmatales</taxon>
        <taxon>Spiroplasmataceae</taxon>
        <taxon>Spiroplasma</taxon>
    </lineage>
</organism>
<gene>
    <name evidence="8" type="primary">tyrS</name>
    <name evidence="11" type="ORF">SAP269_08880</name>
</gene>
<dbReference type="InterPro" id="IPR002305">
    <property type="entry name" value="aa-tRNA-synth_Ic"/>
</dbReference>
<keyword evidence="8" id="KW-0963">Cytoplasm</keyword>
<keyword evidence="2 8" id="KW-0547">Nucleotide-binding</keyword>
<comment type="caution">
    <text evidence="8">Lacks conserved residue(s) required for the propagation of feature annotation.</text>
</comment>
<dbReference type="InterPro" id="IPR001412">
    <property type="entry name" value="aa-tRNA-synth_I_CS"/>
</dbReference>
<comment type="subcellular location">
    <subcellularLocation>
        <location evidence="8">Cytoplasm</location>
    </subcellularLocation>
</comment>
<dbReference type="InterPro" id="IPR002942">
    <property type="entry name" value="S4_RNA-bd"/>
</dbReference>
<name>A0ABN7BTN4_9MOLU</name>
<proteinExistence type="inferred from homology"/>
<sequence>MNNIIKSNIIDELKWRNILKDISSIDKVINAGKLGKGIYCGFDPTNDSLHLGNLLQIILLHRFAIFGFQPIAVIGGTTAMIGDPSGKNKERNLLDENVLQTNVRKIKEQLVTLLSYENIDNLTSLELIKTCNLLNDKEYETLEMIIKSINPNNRYQQTLSSILKTLPLPWEELGLSASVLKNLYEICNFDQKWITMKSDLNNLSFKKLLNYCDSYVETWITFLKLPLGTLNNKIKPIKIINNQTWLGPLTVTNFLRDIGKHFNINQMLGKEMIANRLNSGFSYTEFSYMVLQAYDFYHLYEKEQCYIQSGGSDQWGNITAGLDLIRKQKGDEHHAAGITINLLTKSNGEKFGKSEKGAIFLNSEKTSPYELYQFLFNQEDKDLPTFFNSLTLFSEEQIAKILVIHNSDVKQHYGQKILAALLTVFIHKLNGYFSAINITNAFFHDRIHQMISFEILQVLKDVPHFNLDHNEQIIDFLVNNQICNSKRIARELIIQGSIVVNGEKITNINFIISKKNAINNQVTVIKKGKRHYFIVVHK</sequence>
<keyword evidence="5 8" id="KW-0648">Protein biosynthesis</keyword>
<comment type="similarity">
    <text evidence="8">Belongs to the class-I aminoacyl-tRNA synthetase family. TyrS type 1 subfamily.</text>
</comment>
<dbReference type="SMART" id="SM00363">
    <property type="entry name" value="S4"/>
    <property type="match status" value="1"/>
</dbReference>
<evidence type="ECO:0000256" key="7">
    <source>
        <dbReference type="ARBA" id="ARBA00048248"/>
    </source>
</evidence>
<evidence type="ECO:0000256" key="5">
    <source>
        <dbReference type="ARBA" id="ARBA00022917"/>
    </source>
</evidence>
<dbReference type="EMBL" id="AP028955">
    <property type="protein sequence ID" value="BET38299.1"/>
    <property type="molecule type" value="Genomic_DNA"/>
</dbReference>
<dbReference type="Gene3D" id="3.10.290.10">
    <property type="entry name" value="RNA-binding S4 domain"/>
    <property type="match status" value="1"/>
</dbReference>
<accession>A0ABN7BTN4</accession>
<dbReference type="PROSITE" id="PS00178">
    <property type="entry name" value="AA_TRNA_LIGASE_I"/>
    <property type="match status" value="1"/>
</dbReference>
<evidence type="ECO:0000256" key="3">
    <source>
        <dbReference type="ARBA" id="ARBA00022840"/>
    </source>
</evidence>
<dbReference type="RefSeq" id="WP_353306961.1">
    <property type="nucleotide sequence ID" value="NZ_AP028955.1"/>
</dbReference>